<dbReference type="Pfam" id="PF00088">
    <property type="entry name" value="Trefoil"/>
    <property type="match status" value="1"/>
</dbReference>
<feature type="non-terminal residue" evidence="9">
    <location>
        <position position="1"/>
    </location>
</feature>
<keyword evidence="3" id="KW-0245">EGF-like domain</keyword>
<evidence type="ECO:0000256" key="4">
    <source>
        <dbReference type="ARBA" id="ARBA00023157"/>
    </source>
</evidence>
<dbReference type="PROSITE" id="PS50853">
    <property type="entry name" value="FN3"/>
    <property type="match status" value="1"/>
</dbReference>
<dbReference type="Proteomes" id="UP001159428">
    <property type="component" value="Unassembled WGS sequence"/>
</dbReference>
<feature type="disulfide bond" evidence="5">
    <location>
        <begin position="341"/>
        <end position="356"/>
    </location>
</feature>
<keyword evidence="2" id="KW-0272">Extracellular matrix</keyword>
<comment type="caution">
    <text evidence="5">Lacks conserved residue(s) required for the propagation of feature annotation.</text>
</comment>
<dbReference type="InterPro" id="IPR036056">
    <property type="entry name" value="Fibrinogen-like_C"/>
</dbReference>
<protein>
    <submittedName>
        <fullName evidence="9">Uncharacterized protein</fullName>
    </submittedName>
</protein>
<dbReference type="InterPro" id="IPR050373">
    <property type="entry name" value="Fibrinogen_C-term_domain"/>
</dbReference>
<organism evidence="9 10">
    <name type="scientific">Pocillopora meandrina</name>
    <dbReference type="NCBI Taxonomy" id="46732"/>
    <lineage>
        <taxon>Eukaryota</taxon>
        <taxon>Metazoa</taxon>
        <taxon>Cnidaria</taxon>
        <taxon>Anthozoa</taxon>
        <taxon>Hexacorallia</taxon>
        <taxon>Scleractinia</taxon>
        <taxon>Astrocoeniina</taxon>
        <taxon>Pocilloporidae</taxon>
        <taxon>Pocillopora</taxon>
    </lineage>
</organism>
<dbReference type="SUPFAM" id="SSF56496">
    <property type="entry name" value="Fibrinogen C-terminal domain-like"/>
    <property type="match status" value="1"/>
</dbReference>
<evidence type="ECO:0000313" key="10">
    <source>
        <dbReference type="Proteomes" id="UP001159428"/>
    </source>
</evidence>
<gene>
    <name evidence="9" type="ORF">PMEA_00005210</name>
</gene>
<keyword evidence="4 5" id="KW-1015">Disulfide bond</keyword>
<dbReference type="InterPro" id="IPR036116">
    <property type="entry name" value="FN3_sf"/>
</dbReference>
<keyword evidence="10" id="KW-1185">Reference proteome</keyword>
<evidence type="ECO:0000259" key="8">
    <source>
        <dbReference type="PROSITE" id="PS51448"/>
    </source>
</evidence>
<comment type="subcellular location">
    <subcellularLocation>
        <location evidence="1">Secreted</location>
        <location evidence="1">Extracellular space</location>
        <location evidence="1">Extracellular matrix</location>
    </subcellularLocation>
</comment>
<feature type="domain" description="P-type" evidence="8">
    <location>
        <begin position="328"/>
        <end position="373"/>
    </location>
</feature>
<dbReference type="Pfam" id="PF00041">
    <property type="entry name" value="fn3"/>
    <property type="match status" value="1"/>
</dbReference>
<evidence type="ECO:0000256" key="5">
    <source>
        <dbReference type="PROSITE-ProRule" id="PRU00779"/>
    </source>
</evidence>
<evidence type="ECO:0000259" key="6">
    <source>
        <dbReference type="PROSITE" id="PS50853"/>
    </source>
</evidence>
<evidence type="ECO:0000256" key="3">
    <source>
        <dbReference type="ARBA" id="ARBA00022536"/>
    </source>
</evidence>
<dbReference type="InterPro" id="IPR032675">
    <property type="entry name" value="LRR_dom_sf"/>
</dbReference>
<dbReference type="PANTHER" id="PTHR19143">
    <property type="entry name" value="FIBRINOGEN/TENASCIN/ANGIOPOEITIN"/>
    <property type="match status" value="1"/>
</dbReference>
<dbReference type="InterPro" id="IPR044913">
    <property type="entry name" value="P_trefoil_dom_sf"/>
</dbReference>
<dbReference type="InterPro" id="IPR000519">
    <property type="entry name" value="P_trefoil_dom"/>
</dbReference>
<reference evidence="9 10" key="1">
    <citation type="submission" date="2022-05" db="EMBL/GenBank/DDBJ databases">
        <authorList>
            <consortium name="Genoscope - CEA"/>
            <person name="William W."/>
        </authorList>
    </citation>
    <scope>NUCLEOTIDE SEQUENCE [LARGE SCALE GENOMIC DNA]</scope>
</reference>
<dbReference type="InterPro" id="IPR013783">
    <property type="entry name" value="Ig-like_fold"/>
</dbReference>
<dbReference type="SUPFAM" id="SSF49265">
    <property type="entry name" value="Fibronectin type III"/>
    <property type="match status" value="1"/>
</dbReference>
<keyword evidence="2" id="KW-0964">Secreted</keyword>
<feature type="domain" description="Fibronectin type-III" evidence="6">
    <location>
        <begin position="465"/>
        <end position="556"/>
    </location>
</feature>
<dbReference type="CDD" id="cd00063">
    <property type="entry name" value="FN3"/>
    <property type="match status" value="1"/>
</dbReference>
<dbReference type="SMART" id="SM00060">
    <property type="entry name" value="FN3"/>
    <property type="match status" value="1"/>
</dbReference>
<feature type="domain" description="Fibrinogen C-terminal" evidence="7">
    <location>
        <begin position="111"/>
        <end position="300"/>
    </location>
</feature>
<evidence type="ECO:0000256" key="1">
    <source>
        <dbReference type="ARBA" id="ARBA00004498"/>
    </source>
</evidence>
<dbReference type="CDD" id="cd00111">
    <property type="entry name" value="Trefoil"/>
    <property type="match status" value="1"/>
</dbReference>
<name>A0AAU9Y1T9_9CNID</name>
<dbReference type="PROSITE" id="PS51406">
    <property type="entry name" value="FIBRINOGEN_C_2"/>
    <property type="match status" value="1"/>
</dbReference>
<comment type="caution">
    <text evidence="9">The sequence shown here is derived from an EMBL/GenBank/DDBJ whole genome shotgun (WGS) entry which is preliminary data.</text>
</comment>
<accession>A0AAU9Y1T9</accession>
<sequence length="565" mass="63013">SGFLCSEAGNCTCQGKVNVTVKCHSAGDRLDEIVSDFPQTTTHIDLRGNLITTPGSIQVELVLGRLSKVLLDNNPLECDCGITPSLWTAEVTGTCAHPPHLRGIEVQTLHIEDFKCGISCARLFILGRRTTGYYRIHKPKMVVLPGNMSYIRAWCDMQGADGGWILLQQRNDTTVNFSRNWVSFENGFGKPGVGFWVGNKYMHAITLNRRHVLRIELPDIYWGDQSLFGEYDNFQVSSPSTNYILQVGNFRGNMANILSAVNNSAFSTWDRDNDDLDGSCVMEMKGAWWYGDDCLVAIPNRMVRFVRISMKAKELLGGNFLFFSLILGNCSLKALPSRIECGLPNITKEDCLARDCCFDGDAVDNTLKCFVQPHLVFLKRIGCFYIKSKRISGHQDPPVELVNACRSVAWSLGLKVFAVRNGSECLGDKNLPYVLHRLNASRGCLGGRGGQNVSDVYRLTLFVSNVTGLRASEVTFESFRVDWNPVPESFILGYRINVQNVRLSELVVPWNVTYAHIKGLRGNTTYTISVLPFHDLTVEEIPGENEESIIITTKPEPGKQLFGLI</sequence>
<dbReference type="EMBL" id="CALNXJ010000130">
    <property type="protein sequence ID" value="CAH3166183.1"/>
    <property type="molecule type" value="Genomic_DNA"/>
</dbReference>
<dbReference type="SMART" id="SM00186">
    <property type="entry name" value="FBG"/>
    <property type="match status" value="1"/>
</dbReference>
<dbReference type="InterPro" id="IPR002181">
    <property type="entry name" value="Fibrinogen_a/b/g_C_dom"/>
</dbReference>
<dbReference type="AlphaFoldDB" id="A0AAU9Y1T9"/>
<dbReference type="InterPro" id="IPR003961">
    <property type="entry name" value="FN3_dom"/>
</dbReference>
<evidence type="ECO:0000259" key="7">
    <source>
        <dbReference type="PROSITE" id="PS51406"/>
    </source>
</evidence>
<dbReference type="InterPro" id="IPR014716">
    <property type="entry name" value="Fibrinogen_a/b/g_C_1"/>
</dbReference>
<dbReference type="SUPFAM" id="SSF57492">
    <property type="entry name" value="Trefoil"/>
    <property type="match status" value="1"/>
</dbReference>
<dbReference type="Gene3D" id="4.10.110.10">
    <property type="entry name" value="Spasmolytic Protein, domain 1"/>
    <property type="match status" value="1"/>
</dbReference>
<proteinExistence type="predicted"/>
<dbReference type="Gene3D" id="3.90.215.10">
    <property type="entry name" value="Gamma Fibrinogen, chain A, domain 1"/>
    <property type="match status" value="1"/>
</dbReference>
<evidence type="ECO:0000256" key="2">
    <source>
        <dbReference type="ARBA" id="ARBA00022530"/>
    </source>
</evidence>
<dbReference type="PROSITE" id="PS51448">
    <property type="entry name" value="P_TREFOIL_2"/>
    <property type="match status" value="1"/>
</dbReference>
<dbReference type="Gene3D" id="2.60.40.10">
    <property type="entry name" value="Immunoglobulins"/>
    <property type="match status" value="1"/>
</dbReference>
<evidence type="ECO:0000313" key="9">
    <source>
        <dbReference type="EMBL" id="CAH3166183.1"/>
    </source>
</evidence>
<dbReference type="GO" id="GO:0005615">
    <property type="term" value="C:extracellular space"/>
    <property type="evidence" value="ECO:0007669"/>
    <property type="project" value="TreeGrafter"/>
</dbReference>
<dbReference type="Gene3D" id="4.10.530.10">
    <property type="entry name" value="Gamma-fibrinogen Carboxyl Terminal Fragment, domain 2"/>
    <property type="match status" value="1"/>
</dbReference>
<dbReference type="Pfam" id="PF00147">
    <property type="entry name" value="Fibrinogen_C"/>
    <property type="match status" value="1"/>
</dbReference>
<dbReference type="SMART" id="SM00018">
    <property type="entry name" value="PD"/>
    <property type="match status" value="1"/>
</dbReference>
<dbReference type="Gene3D" id="3.80.10.10">
    <property type="entry name" value="Ribonuclease Inhibitor"/>
    <property type="match status" value="1"/>
</dbReference>